<dbReference type="AlphaFoldDB" id="A0A6G1CTB2"/>
<proteinExistence type="predicted"/>
<reference evidence="1 2" key="1">
    <citation type="submission" date="2019-11" db="EMBL/GenBank/DDBJ databases">
        <title>Whole genome sequence of Oryza granulata.</title>
        <authorList>
            <person name="Li W."/>
        </authorList>
    </citation>
    <scope>NUCLEOTIDE SEQUENCE [LARGE SCALE GENOMIC DNA]</scope>
    <source>
        <strain evidence="2">cv. Menghai</strain>
        <tissue evidence="1">Leaf</tissue>
    </source>
</reference>
<name>A0A6G1CTB2_9ORYZ</name>
<comment type="caution">
    <text evidence="1">The sequence shown here is derived from an EMBL/GenBank/DDBJ whole genome shotgun (WGS) entry which is preliminary data.</text>
</comment>
<sequence length="84" mass="8498">MGQRHATSTLLDVDDGAAESMTATGSAAQLDFTGDRGGSVLLDVDGGGTELLMATGRHHVASALLDVDGSVAESMTATGWHRVA</sequence>
<organism evidence="1 2">
    <name type="scientific">Oryza meyeriana var. granulata</name>
    <dbReference type="NCBI Taxonomy" id="110450"/>
    <lineage>
        <taxon>Eukaryota</taxon>
        <taxon>Viridiplantae</taxon>
        <taxon>Streptophyta</taxon>
        <taxon>Embryophyta</taxon>
        <taxon>Tracheophyta</taxon>
        <taxon>Spermatophyta</taxon>
        <taxon>Magnoliopsida</taxon>
        <taxon>Liliopsida</taxon>
        <taxon>Poales</taxon>
        <taxon>Poaceae</taxon>
        <taxon>BOP clade</taxon>
        <taxon>Oryzoideae</taxon>
        <taxon>Oryzeae</taxon>
        <taxon>Oryzinae</taxon>
        <taxon>Oryza</taxon>
        <taxon>Oryza meyeriana</taxon>
    </lineage>
</organism>
<accession>A0A6G1CTB2</accession>
<dbReference type="EMBL" id="SPHZ02000008">
    <property type="protein sequence ID" value="KAF0903337.1"/>
    <property type="molecule type" value="Genomic_DNA"/>
</dbReference>
<protein>
    <submittedName>
        <fullName evidence="1">Uncharacterized protein</fullName>
    </submittedName>
</protein>
<gene>
    <name evidence="1" type="ORF">E2562_026613</name>
</gene>
<keyword evidence="2" id="KW-1185">Reference proteome</keyword>
<dbReference type="Proteomes" id="UP000479710">
    <property type="component" value="Unassembled WGS sequence"/>
</dbReference>
<evidence type="ECO:0000313" key="1">
    <source>
        <dbReference type="EMBL" id="KAF0903337.1"/>
    </source>
</evidence>
<evidence type="ECO:0000313" key="2">
    <source>
        <dbReference type="Proteomes" id="UP000479710"/>
    </source>
</evidence>